<evidence type="ECO:0000313" key="1">
    <source>
        <dbReference type="EMBL" id="SVA05799.1"/>
    </source>
</evidence>
<gene>
    <name evidence="1" type="ORF">METZ01_LOCUS58653</name>
</gene>
<protein>
    <submittedName>
        <fullName evidence="1">Uncharacterized protein</fullName>
    </submittedName>
</protein>
<reference evidence="1" key="1">
    <citation type="submission" date="2018-05" db="EMBL/GenBank/DDBJ databases">
        <authorList>
            <person name="Lanie J.A."/>
            <person name="Ng W.-L."/>
            <person name="Kazmierczak K.M."/>
            <person name="Andrzejewski T.M."/>
            <person name="Davidsen T.M."/>
            <person name="Wayne K.J."/>
            <person name="Tettelin H."/>
            <person name="Glass J.I."/>
            <person name="Rusch D."/>
            <person name="Podicherti R."/>
            <person name="Tsui H.-C.T."/>
            <person name="Winkler M.E."/>
        </authorList>
    </citation>
    <scope>NUCLEOTIDE SEQUENCE</scope>
</reference>
<proteinExistence type="predicted"/>
<accession>A0A381SQN1</accession>
<sequence length="162" mass="17651">MQSRVVTIGIFGILLGASSSVAQVGTPQDSLRELEALRVEVVMARNPGAARRGVDADFVRDTVEERLDQLDIEPLPNEESNGTTYLSVTLNPARISDGFAVSLLLQLFQSGRLTNGETVMASTWHVHSLGISDVDNLQDYVRNALRNHLETLASAHRGANLR</sequence>
<dbReference type="AlphaFoldDB" id="A0A381SQN1"/>
<dbReference type="EMBL" id="UINC01003377">
    <property type="protein sequence ID" value="SVA05799.1"/>
    <property type="molecule type" value="Genomic_DNA"/>
</dbReference>
<organism evidence="1">
    <name type="scientific">marine metagenome</name>
    <dbReference type="NCBI Taxonomy" id="408172"/>
    <lineage>
        <taxon>unclassified sequences</taxon>
        <taxon>metagenomes</taxon>
        <taxon>ecological metagenomes</taxon>
    </lineage>
</organism>
<name>A0A381SQN1_9ZZZZ</name>